<dbReference type="Pfam" id="PF00582">
    <property type="entry name" value="Usp"/>
    <property type="match status" value="2"/>
</dbReference>
<evidence type="ECO:0000313" key="4">
    <source>
        <dbReference type="Proteomes" id="UP000680865"/>
    </source>
</evidence>
<dbReference type="InterPro" id="IPR006015">
    <property type="entry name" value="Universal_stress_UspA"/>
</dbReference>
<keyword evidence="4" id="KW-1185">Reference proteome</keyword>
<feature type="domain" description="UspA" evidence="2">
    <location>
        <begin position="2"/>
        <end position="104"/>
    </location>
</feature>
<dbReference type="EMBL" id="BOQP01000057">
    <property type="protein sequence ID" value="GIM83593.1"/>
    <property type="molecule type" value="Genomic_DNA"/>
</dbReference>
<proteinExistence type="inferred from homology"/>
<comment type="similarity">
    <text evidence="1">Belongs to the universal stress protein A family.</text>
</comment>
<dbReference type="PANTHER" id="PTHR46268:SF6">
    <property type="entry name" value="UNIVERSAL STRESS PROTEIN UP12"/>
    <property type="match status" value="1"/>
</dbReference>
<dbReference type="Proteomes" id="UP000680865">
    <property type="component" value="Unassembled WGS sequence"/>
</dbReference>
<dbReference type="InterPro" id="IPR006016">
    <property type="entry name" value="UspA"/>
</dbReference>
<evidence type="ECO:0000259" key="2">
    <source>
        <dbReference type="Pfam" id="PF00582"/>
    </source>
</evidence>
<dbReference type="InterPro" id="IPR014729">
    <property type="entry name" value="Rossmann-like_a/b/a_fold"/>
</dbReference>
<gene>
    <name evidence="3" type="ORF">Aco04nite_87330</name>
</gene>
<dbReference type="PANTHER" id="PTHR46268">
    <property type="entry name" value="STRESS RESPONSE PROTEIN NHAX"/>
    <property type="match status" value="1"/>
</dbReference>
<comment type="caution">
    <text evidence="3">The sequence shown here is derived from an EMBL/GenBank/DDBJ whole genome shotgun (WGS) entry which is preliminary data.</text>
</comment>
<name>A0A919T1D4_9ACTN</name>
<dbReference type="Gene3D" id="3.40.50.620">
    <property type="entry name" value="HUPs"/>
    <property type="match status" value="2"/>
</dbReference>
<accession>A0A919T1D4</accession>
<reference evidence="3" key="1">
    <citation type="submission" date="2021-03" db="EMBL/GenBank/DDBJ databases">
        <title>Whole genome shotgun sequence of Actinoplanes consettensis NBRC 14913.</title>
        <authorList>
            <person name="Komaki H."/>
            <person name="Tamura T."/>
        </authorList>
    </citation>
    <scope>NUCLEOTIDE SEQUENCE</scope>
    <source>
        <strain evidence="3">NBRC 14913</strain>
    </source>
</reference>
<organism evidence="3 4">
    <name type="scientific">Winogradskya consettensis</name>
    <dbReference type="NCBI Taxonomy" id="113560"/>
    <lineage>
        <taxon>Bacteria</taxon>
        <taxon>Bacillati</taxon>
        <taxon>Actinomycetota</taxon>
        <taxon>Actinomycetes</taxon>
        <taxon>Micromonosporales</taxon>
        <taxon>Micromonosporaceae</taxon>
        <taxon>Winogradskya</taxon>
    </lineage>
</organism>
<protein>
    <submittedName>
        <fullName evidence="3">Universal stress protein</fullName>
    </submittedName>
</protein>
<dbReference type="SUPFAM" id="SSF52402">
    <property type="entry name" value="Adenine nucleotide alpha hydrolases-like"/>
    <property type="match status" value="2"/>
</dbReference>
<dbReference type="PRINTS" id="PR01438">
    <property type="entry name" value="UNVRSLSTRESS"/>
</dbReference>
<evidence type="ECO:0000256" key="1">
    <source>
        <dbReference type="ARBA" id="ARBA00008791"/>
    </source>
</evidence>
<evidence type="ECO:0000313" key="3">
    <source>
        <dbReference type="EMBL" id="GIM83593.1"/>
    </source>
</evidence>
<dbReference type="AlphaFoldDB" id="A0A919T1D4"/>
<sequence length="254" mass="26252">MRWAAREAARQDTTLRILYAYDDRHHAAPVLDAAVLQARAAAPFAIPIEAVAVDGDPVPALLAIEDAALIVLGNRGRGGFASLLLGSVSQRVATYARTPVVVVRGRSGMPGPIVAGVDDSDSAEAVLEAAFSAAAGRGAPLAVVRGVSFAAAGASLPVGAAEREREETERLEAQLAPWRDRFPDVDAEAVVSPDGAAAVLVAVSHDARLMIVGSRGHGTITNTLLGSTGMQLLHHAGCPVLIVRGRRVAATLRS</sequence>
<feature type="domain" description="UspA" evidence="2">
    <location>
        <begin position="112"/>
        <end position="244"/>
    </location>
</feature>